<dbReference type="InterPro" id="IPR050923">
    <property type="entry name" value="Cell_Proc_Reg/RNA_Proc"/>
</dbReference>
<dbReference type="CDD" id="cd00060">
    <property type="entry name" value="FHA"/>
    <property type="match status" value="1"/>
</dbReference>
<accession>A0A415LBA2</accession>
<dbReference type="EMBL" id="QSFO01000006">
    <property type="protein sequence ID" value="RHA54810.1"/>
    <property type="molecule type" value="Genomic_DNA"/>
</dbReference>
<dbReference type="Pfam" id="PF00498">
    <property type="entry name" value="FHA"/>
    <property type="match status" value="1"/>
</dbReference>
<dbReference type="EMBL" id="QSFV01000090">
    <property type="protein sequence ID" value="RHA73806.1"/>
    <property type="molecule type" value="Genomic_DNA"/>
</dbReference>
<dbReference type="SMART" id="SM00240">
    <property type="entry name" value="FHA"/>
    <property type="match status" value="1"/>
</dbReference>
<dbReference type="EMBL" id="QSFD01000008">
    <property type="protein sequence ID" value="RHA17647.1"/>
    <property type="molecule type" value="Genomic_DNA"/>
</dbReference>
<dbReference type="EMBL" id="QROT01000004">
    <property type="protein sequence ID" value="RHL45779.1"/>
    <property type="molecule type" value="Genomic_DNA"/>
</dbReference>
<evidence type="ECO:0000313" key="6">
    <source>
        <dbReference type="EMBL" id="RHL45779.1"/>
    </source>
</evidence>
<evidence type="ECO:0000313" key="8">
    <source>
        <dbReference type="Proteomes" id="UP000284598"/>
    </source>
</evidence>
<dbReference type="SUPFAM" id="SSF49879">
    <property type="entry name" value="SMAD/FHA domain"/>
    <property type="match status" value="1"/>
</dbReference>
<feature type="domain" description="FHA" evidence="1">
    <location>
        <begin position="181"/>
        <end position="229"/>
    </location>
</feature>
<evidence type="ECO:0000313" key="7">
    <source>
        <dbReference type="Proteomes" id="UP000283314"/>
    </source>
</evidence>
<organism evidence="6 7">
    <name type="scientific">Eubacterium ventriosum</name>
    <dbReference type="NCBI Taxonomy" id="39496"/>
    <lineage>
        <taxon>Bacteria</taxon>
        <taxon>Bacillati</taxon>
        <taxon>Bacillota</taxon>
        <taxon>Clostridia</taxon>
        <taxon>Eubacteriales</taxon>
        <taxon>Eubacteriaceae</taxon>
        <taxon>Eubacterium</taxon>
    </lineage>
</organism>
<keyword evidence="9" id="KW-1185">Reference proteome</keyword>
<gene>
    <name evidence="6" type="ORF">DW018_05910</name>
    <name evidence="5" type="ORF">DW652_01100</name>
    <name evidence="4" type="ORF">DW918_12645</name>
    <name evidence="3" type="ORF">DW929_06220</name>
    <name evidence="2" type="ORF">DW944_08420</name>
</gene>
<evidence type="ECO:0000313" key="4">
    <source>
        <dbReference type="EMBL" id="RHA73806.1"/>
    </source>
</evidence>
<dbReference type="InterPro" id="IPR008984">
    <property type="entry name" value="SMAD_FHA_dom_sf"/>
</dbReference>
<proteinExistence type="predicted"/>
<evidence type="ECO:0000259" key="1">
    <source>
        <dbReference type="PROSITE" id="PS50006"/>
    </source>
</evidence>
<evidence type="ECO:0000313" key="3">
    <source>
        <dbReference type="EMBL" id="RHA54810.1"/>
    </source>
</evidence>
<dbReference type="Proteomes" id="UP000286186">
    <property type="component" value="Unassembled WGS sequence"/>
</dbReference>
<dbReference type="PANTHER" id="PTHR23308">
    <property type="entry name" value="NUCLEAR INHIBITOR OF PROTEIN PHOSPHATASE-1"/>
    <property type="match status" value="1"/>
</dbReference>
<evidence type="ECO:0000313" key="5">
    <source>
        <dbReference type="EMBL" id="RHF90837.1"/>
    </source>
</evidence>
<comment type="caution">
    <text evidence="6">The sequence shown here is derived from an EMBL/GenBank/DDBJ whole genome shotgun (WGS) entry which is preliminary data.</text>
</comment>
<protein>
    <submittedName>
        <fullName evidence="6">FHA domain-containing protein</fullName>
    </submittedName>
</protein>
<name>A0A415LBA2_9FIRM</name>
<dbReference type="Proteomes" id="UP000285740">
    <property type="component" value="Unassembled WGS sequence"/>
</dbReference>
<dbReference type="Proteomes" id="UP000283314">
    <property type="component" value="Unassembled WGS sequence"/>
</dbReference>
<dbReference type="InterPro" id="IPR000253">
    <property type="entry name" value="FHA_dom"/>
</dbReference>
<evidence type="ECO:0000313" key="10">
    <source>
        <dbReference type="Proteomes" id="UP000285740"/>
    </source>
</evidence>
<evidence type="ECO:0000313" key="9">
    <source>
        <dbReference type="Proteomes" id="UP000284779"/>
    </source>
</evidence>
<dbReference type="GeneID" id="66466773"/>
<evidence type="ECO:0000313" key="2">
    <source>
        <dbReference type="EMBL" id="RHA17647.1"/>
    </source>
</evidence>
<dbReference type="Gene3D" id="2.60.200.20">
    <property type="match status" value="1"/>
</dbReference>
<dbReference type="AlphaFoldDB" id="A0A415LBA2"/>
<evidence type="ECO:0000313" key="11">
    <source>
        <dbReference type="Proteomes" id="UP000286186"/>
    </source>
</evidence>
<dbReference type="Proteomes" id="UP000284779">
    <property type="component" value="Unassembled WGS sequence"/>
</dbReference>
<dbReference type="EMBL" id="QRHR01000001">
    <property type="protein sequence ID" value="RHF90837.1"/>
    <property type="molecule type" value="Genomic_DNA"/>
</dbReference>
<dbReference type="RefSeq" id="WP_117901513.1">
    <property type="nucleotide sequence ID" value="NZ_CABJDQ010000004.1"/>
</dbReference>
<dbReference type="Proteomes" id="UP000284598">
    <property type="component" value="Unassembled WGS sequence"/>
</dbReference>
<dbReference type="PROSITE" id="PS50006">
    <property type="entry name" value="FHA_DOMAIN"/>
    <property type="match status" value="1"/>
</dbReference>
<sequence length="256" mass="29587">MARNNADLAHEIEELIKKYNKKPEKKIKKRDIIELFQQCEVIVAAKVDYSDCQIMGEFIENASLKPDVVKDGKRTRLMPVFTTFEQIPVEYMDNFSLIRMSASAAYTYMNDCEELNGLVINPFTEANLELRKKRMTNPNSDATRNFGNTIQPKRAEKPVVNQGEALIIYNNQKFVINKSPFVIGRENADITIPETYISKIHVIISYKDGKYRIADYDSTNGTKVNGTKLRPKVYYEIRDGYEIELSEKEKMIVYIN</sequence>
<reference evidence="7 8" key="1">
    <citation type="submission" date="2018-08" db="EMBL/GenBank/DDBJ databases">
        <title>A genome reference for cultivated species of the human gut microbiota.</title>
        <authorList>
            <person name="Zou Y."/>
            <person name="Xue W."/>
            <person name="Luo G."/>
        </authorList>
    </citation>
    <scope>NUCLEOTIDE SEQUENCE [LARGE SCALE GENOMIC DNA]</scope>
    <source>
        <strain evidence="6 7">AF37-4</strain>
        <strain evidence="5 11">AM23-22</strain>
        <strain evidence="4 10">AM42-30</strain>
        <strain evidence="3 8">AM43-2</strain>
        <strain evidence="2 9">AM44-11BH</strain>
    </source>
</reference>